<name>A0ABQ7ICM8_9HELO</name>
<protein>
    <recommendedName>
        <fullName evidence="3">Reverse transcriptase domain-containing protein</fullName>
    </recommendedName>
</protein>
<evidence type="ECO:0008006" key="3">
    <source>
        <dbReference type="Google" id="ProtNLM"/>
    </source>
</evidence>
<dbReference type="RefSeq" id="XP_038806965.1">
    <property type="nucleotide sequence ID" value="XM_038956595.1"/>
</dbReference>
<dbReference type="Proteomes" id="UP000783213">
    <property type="component" value="Unassembled WGS sequence"/>
</dbReference>
<evidence type="ECO:0000313" key="1">
    <source>
        <dbReference type="EMBL" id="KAF7920281.1"/>
    </source>
</evidence>
<reference evidence="1 2" key="1">
    <citation type="journal article" date="2020" name="Genome Biol. Evol.">
        <title>Comparative genomics of Sclerotiniaceae.</title>
        <authorList>
            <person name="Valero Jimenez C.A."/>
            <person name="Steentjes M."/>
            <person name="Scholten O.E."/>
            <person name="Van Kan J.A.L."/>
        </authorList>
    </citation>
    <scope>NUCLEOTIDE SEQUENCE [LARGE SCALE GENOMIC DNA]</scope>
    <source>
        <strain evidence="1 2">B1</strain>
    </source>
</reference>
<dbReference type="EMBL" id="RCSX01000025">
    <property type="protein sequence ID" value="KAF7920281.1"/>
    <property type="molecule type" value="Genomic_DNA"/>
</dbReference>
<dbReference type="PANTHER" id="PTHR24559">
    <property type="entry name" value="TRANSPOSON TY3-I GAG-POL POLYPROTEIN"/>
    <property type="match status" value="1"/>
</dbReference>
<evidence type="ECO:0000313" key="2">
    <source>
        <dbReference type="Proteomes" id="UP000783213"/>
    </source>
</evidence>
<keyword evidence="2" id="KW-1185">Reference proteome</keyword>
<dbReference type="SUPFAM" id="SSF56672">
    <property type="entry name" value="DNA/RNA polymerases"/>
    <property type="match status" value="1"/>
</dbReference>
<dbReference type="GeneID" id="62235745"/>
<dbReference type="Gene3D" id="3.30.70.270">
    <property type="match status" value="1"/>
</dbReference>
<gene>
    <name evidence="1" type="ORF">EAE98_008974</name>
</gene>
<dbReference type="InterPro" id="IPR053134">
    <property type="entry name" value="RNA-dir_DNA_polymerase"/>
</dbReference>
<comment type="caution">
    <text evidence="1">The sequence shown here is derived from an EMBL/GenBank/DDBJ whole genome shotgun (WGS) entry which is preliminary data.</text>
</comment>
<dbReference type="PANTHER" id="PTHR24559:SF444">
    <property type="entry name" value="REVERSE TRANSCRIPTASE DOMAIN-CONTAINING PROTEIN"/>
    <property type="match status" value="1"/>
</dbReference>
<dbReference type="InterPro" id="IPR043128">
    <property type="entry name" value="Rev_trsase/Diguanyl_cyclase"/>
</dbReference>
<dbReference type="InterPro" id="IPR043502">
    <property type="entry name" value="DNA/RNA_pol_sf"/>
</dbReference>
<dbReference type="Gene3D" id="3.10.10.10">
    <property type="entry name" value="HIV Type 1 Reverse Transcriptase, subunit A, domain 1"/>
    <property type="match status" value="1"/>
</dbReference>
<accession>A0ABQ7ICM8</accession>
<sequence length="207" mass="25013">MPESTFRKLNNIRYLILNNNLNKGFICKSYFRSTIPLLLIAKPKKGICIYQDYCELNNIIIKNRYSLLLIKETLNTLYYTKIYIKLNIITIFNKLRITKGYNLFEFLIIPFNLYNTSISFQNYINYILFNFLDRNYTIYLNNILIYFINITNYQKQIYKIIQKLINTDLQIDIEKYKFETIQTKYLKLIITPNRIEINPDKIKTILN</sequence>
<proteinExistence type="predicted"/>
<organism evidence="1 2">
    <name type="scientific">Botrytis deweyae</name>
    <dbReference type="NCBI Taxonomy" id="2478750"/>
    <lineage>
        <taxon>Eukaryota</taxon>
        <taxon>Fungi</taxon>
        <taxon>Dikarya</taxon>
        <taxon>Ascomycota</taxon>
        <taxon>Pezizomycotina</taxon>
        <taxon>Leotiomycetes</taxon>
        <taxon>Helotiales</taxon>
        <taxon>Sclerotiniaceae</taxon>
        <taxon>Botrytis</taxon>
    </lineage>
</organism>